<feature type="transmembrane region" description="Helical" evidence="14">
    <location>
        <begin position="444"/>
        <end position="464"/>
    </location>
</feature>
<keyword evidence="11 14" id="KW-0472">Membrane</keyword>
<evidence type="ECO:0000313" key="18">
    <source>
        <dbReference type="EnsemblProtists" id="EKX54738"/>
    </source>
</evidence>
<dbReference type="EnsemblProtists" id="EKX54738">
    <property type="protein sequence ID" value="EKX54738"/>
    <property type="gene ID" value="GUITHDRAFT_156799"/>
</dbReference>
<reference evidence="17 19" key="1">
    <citation type="journal article" date="2012" name="Nature">
        <title>Algal genomes reveal evolutionary mosaicism and the fate of nucleomorphs.</title>
        <authorList>
            <consortium name="DOE Joint Genome Institute"/>
            <person name="Curtis B.A."/>
            <person name="Tanifuji G."/>
            <person name="Burki F."/>
            <person name="Gruber A."/>
            <person name="Irimia M."/>
            <person name="Maruyama S."/>
            <person name="Arias M.C."/>
            <person name="Ball S.G."/>
            <person name="Gile G.H."/>
            <person name="Hirakawa Y."/>
            <person name="Hopkins J.F."/>
            <person name="Kuo A."/>
            <person name="Rensing S.A."/>
            <person name="Schmutz J."/>
            <person name="Symeonidi A."/>
            <person name="Elias M."/>
            <person name="Eveleigh R.J."/>
            <person name="Herman E.K."/>
            <person name="Klute M.J."/>
            <person name="Nakayama T."/>
            <person name="Obornik M."/>
            <person name="Reyes-Prieto A."/>
            <person name="Armbrust E.V."/>
            <person name="Aves S.J."/>
            <person name="Beiko R.G."/>
            <person name="Coutinho P."/>
            <person name="Dacks J.B."/>
            <person name="Durnford D.G."/>
            <person name="Fast N.M."/>
            <person name="Green B.R."/>
            <person name="Grisdale C.J."/>
            <person name="Hempel F."/>
            <person name="Henrissat B."/>
            <person name="Hoppner M.P."/>
            <person name="Ishida K."/>
            <person name="Kim E."/>
            <person name="Koreny L."/>
            <person name="Kroth P.G."/>
            <person name="Liu Y."/>
            <person name="Malik S.B."/>
            <person name="Maier U.G."/>
            <person name="McRose D."/>
            <person name="Mock T."/>
            <person name="Neilson J.A."/>
            <person name="Onodera N.T."/>
            <person name="Poole A.M."/>
            <person name="Pritham E.J."/>
            <person name="Richards T.A."/>
            <person name="Rocap G."/>
            <person name="Roy S.W."/>
            <person name="Sarai C."/>
            <person name="Schaack S."/>
            <person name="Shirato S."/>
            <person name="Slamovits C.H."/>
            <person name="Spencer D.F."/>
            <person name="Suzuki S."/>
            <person name="Worden A.Z."/>
            <person name="Zauner S."/>
            <person name="Barry K."/>
            <person name="Bell C."/>
            <person name="Bharti A.K."/>
            <person name="Crow J.A."/>
            <person name="Grimwood J."/>
            <person name="Kramer R."/>
            <person name="Lindquist E."/>
            <person name="Lucas S."/>
            <person name="Salamov A."/>
            <person name="McFadden G.I."/>
            <person name="Lane C.E."/>
            <person name="Keeling P.J."/>
            <person name="Gray M.W."/>
            <person name="Grigoriev I.V."/>
            <person name="Archibald J.M."/>
        </authorList>
    </citation>
    <scope>NUCLEOTIDE SEQUENCE</scope>
    <source>
        <strain evidence="17 19">CCMP2712</strain>
    </source>
</reference>
<dbReference type="GO" id="GO:0016491">
    <property type="term" value="F:oxidoreductase activity"/>
    <property type="evidence" value="ECO:0007669"/>
    <property type="project" value="InterPro"/>
</dbReference>
<comment type="catalytic activity">
    <reaction evidence="12">
        <text>NAD(+) + NADPH + H(+)(in) = NADH + NADP(+) + H(+)(out)</text>
        <dbReference type="Rhea" id="RHEA:47992"/>
        <dbReference type="ChEBI" id="CHEBI:15378"/>
        <dbReference type="ChEBI" id="CHEBI:57540"/>
        <dbReference type="ChEBI" id="CHEBI:57783"/>
        <dbReference type="ChEBI" id="CHEBI:57945"/>
        <dbReference type="ChEBI" id="CHEBI:58349"/>
        <dbReference type="EC" id="7.1.1.1"/>
    </reaction>
</comment>
<dbReference type="SMART" id="SM01002">
    <property type="entry name" value="AlaDh_PNT_C"/>
    <property type="match status" value="1"/>
</dbReference>
<feature type="transmembrane region" description="Helical" evidence="14">
    <location>
        <begin position="541"/>
        <end position="558"/>
    </location>
</feature>
<dbReference type="SUPFAM" id="SSF51735">
    <property type="entry name" value="NAD(P)-binding Rossmann-fold domains"/>
    <property type="match status" value="1"/>
</dbReference>
<feature type="domain" description="Alanine dehydrogenase/pyridine nucleotide transhydrogenase NAD(H)-binding" evidence="15">
    <location>
        <begin position="161"/>
        <end position="325"/>
    </location>
</feature>
<dbReference type="InterPro" id="IPR024605">
    <property type="entry name" value="NADP_transhyd_a_C"/>
</dbReference>
<evidence type="ECO:0000259" key="16">
    <source>
        <dbReference type="SMART" id="SM01003"/>
    </source>
</evidence>
<feature type="transmembrane region" description="Helical" evidence="14">
    <location>
        <begin position="688"/>
        <end position="712"/>
    </location>
</feature>
<feature type="transmembrane region" description="Helical" evidence="14">
    <location>
        <begin position="564"/>
        <end position="582"/>
    </location>
</feature>
<keyword evidence="8" id="KW-1278">Translocase</keyword>
<dbReference type="Pfam" id="PF02233">
    <property type="entry name" value="PNTB"/>
    <property type="match status" value="1"/>
</dbReference>
<dbReference type="OMA" id="GRHYLNG"/>
<dbReference type="STRING" id="905079.L1K2Z3"/>
<dbReference type="OrthoDB" id="293646at2759"/>
<comment type="subcellular location">
    <subcellularLocation>
        <location evidence="1">Cell inner membrane</location>
        <topology evidence="1">Multi-pass membrane protein</topology>
    </subcellularLocation>
</comment>
<dbReference type="KEGG" id="gtt:GUITHDRAFT_156799"/>
<dbReference type="RefSeq" id="XP_005841718.1">
    <property type="nucleotide sequence ID" value="XM_005841661.1"/>
</dbReference>
<protein>
    <recommendedName>
        <fullName evidence="2">proton-translocating NAD(P)(+) transhydrogenase</fullName>
        <ecNumber evidence="2">7.1.1.1</ecNumber>
    </recommendedName>
</protein>
<dbReference type="SUPFAM" id="SSF52467">
    <property type="entry name" value="DHS-like NAD/FAD-binding domain"/>
    <property type="match status" value="1"/>
</dbReference>
<dbReference type="SUPFAM" id="SSF52283">
    <property type="entry name" value="Formate/glycerate dehydrogenase catalytic domain-like"/>
    <property type="match status" value="1"/>
</dbReference>
<keyword evidence="5 14" id="KW-0812">Transmembrane</keyword>
<evidence type="ECO:0000256" key="7">
    <source>
        <dbReference type="ARBA" id="ARBA00022857"/>
    </source>
</evidence>
<dbReference type="PANTHER" id="PTHR10160">
    <property type="entry name" value="NAD(P) TRANSHYDROGENASE"/>
    <property type="match status" value="1"/>
</dbReference>
<reference evidence="18" key="3">
    <citation type="submission" date="2015-06" db="UniProtKB">
        <authorList>
            <consortium name="EnsemblProtists"/>
        </authorList>
    </citation>
    <scope>IDENTIFICATION</scope>
</reference>
<accession>L1K2Z3</accession>
<keyword evidence="10" id="KW-0520">NAD</keyword>
<dbReference type="NCBIfam" id="TIGR00561">
    <property type="entry name" value="pntA"/>
    <property type="match status" value="1"/>
</dbReference>
<dbReference type="EMBL" id="JH992966">
    <property type="protein sequence ID" value="EKX54738.1"/>
    <property type="molecule type" value="Genomic_DNA"/>
</dbReference>
<evidence type="ECO:0000256" key="2">
    <source>
        <dbReference type="ARBA" id="ARBA00012943"/>
    </source>
</evidence>
<keyword evidence="19" id="KW-1185">Reference proteome</keyword>
<dbReference type="HOGENOM" id="CLU_003376_0_0_1"/>
<keyword evidence="3" id="KW-1003">Cell membrane</keyword>
<evidence type="ECO:0000256" key="1">
    <source>
        <dbReference type="ARBA" id="ARBA00004429"/>
    </source>
</evidence>
<dbReference type="Pfam" id="PF01262">
    <property type="entry name" value="AlaDh_PNT_C"/>
    <property type="match status" value="1"/>
</dbReference>
<feature type="transmembrane region" description="Helical" evidence="14">
    <location>
        <begin position="417"/>
        <end position="438"/>
    </location>
</feature>
<feature type="region of interest" description="Disordered" evidence="13">
    <location>
        <begin position="388"/>
        <end position="412"/>
    </location>
</feature>
<keyword evidence="7" id="KW-0521">NADP</keyword>
<dbReference type="Pfam" id="PF05222">
    <property type="entry name" value="AlaDh_PNT_N"/>
    <property type="match status" value="1"/>
</dbReference>
<evidence type="ECO:0000256" key="3">
    <source>
        <dbReference type="ARBA" id="ARBA00022475"/>
    </source>
</evidence>
<dbReference type="GO" id="GO:0050661">
    <property type="term" value="F:NADP binding"/>
    <property type="evidence" value="ECO:0007669"/>
    <property type="project" value="TreeGrafter"/>
</dbReference>
<name>L1K2Z3_GUITC</name>
<dbReference type="PROSITE" id="PS00837">
    <property type="entry name" value="ALADH_PNT_2"/>
    <property type="match status" value="1"/>
</dbReference>
<sequence length="1019" mass="106613">MSSPGSKDGIPVNLLTIGIPKESKEAERRVAATPSTVAMLTKEGYQVFVEQGAGEAADFTDAAYQASGAVIKGMKDIWSCDIVLKVNVPTKDEVDLSKEGSHLVSFISPGQNKPIVDELARKKMTVFAIDCLPRTLSRAQTFDALSSMANVAGYRAVIEAANAFGRFFAGQFTAAGRIPPAKVLVIGAGVAGLAAIQQAKGMGAIVRAFDVRSSVKEQIQSVGAEFLEVELEEEGEGKGGYAKEMSKEFIEAEMALFARQCKDVDIVITTALIPGKPAPRLITREMIESMKPGSVVVDLAAEAGGNIETTKPGEKYVYKGVTHIGYSDLPSRLPTQASELYSNNVAKFLLSMSSNKNFRVNLEDEAVRGCLVLQNGYLMWPAPPLQPSAKAATSSKPTTPQPVASPKSESNKAEQEAWSRSISVSLFAATLFGVSLLVGSYLDIPVTIFVLSCLAGSQVVYGVTPSLHSPLMSVTNAISGMTAVGGLVCMGGGLFPQNAAQVLAAAAVFVSMINIGGGFVMTNRMLGMFKQEGSASYNRNIYLLPAVVISAVYASTGCSSSLCGMLQLIGAVLCILAIGGLSTQATARYGNTMGILGVSSGLVATLTTQDFSSAVFKQASVIMGAGVAVGASIASKVGVTELPQLVAAFHSLVGVAAVATAIASMLLAPAHTAALASTGALIHEASSYVAAVIGAITVTGSIVAFGKLQGLISGKPFILPGKRVVNVAMIGALIACFRFFMVSSALSWLYLASAVAGLLGFVVAAGVGGGDMPVVITLLNSASGWALCAEGFVLNNNLLTVVGALIGSSGAILSDIMCKAMNKGLMNTIGLLTPPRRRRSPRLLPVMTLPKSQLRWMLPKICIVPGYGLAVSKGQYPLAEVVKMLSSAGKKVFLAIHPVAGRMPGQLNVLLAEAGIPYDIVKEMEEINEEWDDVDVTLVIGANDTVNSAAEDDADCEIAGMPVIRVWLSKSVIFFKRSLAAGYAGLENPVFYKDNTEMLLGDAKVVLEELRDSLKQAVN</sequence>
<dbReference type="GO" id="GO:0005886">
    <property type="term" value="C:plasma membrane"/>
    <property type="evidence" value="ECO:0007669"/>
    <property type="project" value="UniProtKB-SubCell"/>
</dbReference>
<dbReference type="Proteomes" id="UP000011087">
    <property type="component" value="Unassembled WGS sequence"/>
</dbReference>
<proteinExistence type="predicted"/>
<evidence type="ECO:0000256" key="10">
    <source>
        <dbReference type="ARBA" id="ARBA00023027"/>
    </source>
</evidence>
<evidence type="ECO:0000256" key="8">
    <source>
        <dbReference type="ARBA" id="ARBA00022967"/>
    </source>
</evidence>
<dbReference type="FunFam" id="3.40.50.720:FF:000028">
    <property type="entry name" value="NAD(P) transhydrogenase subunit alpha"/>
    <property type="match status" value="1"/>
</dbReference>
<gene>
    <name evidence="17" type="ORF">GUITHDRAFT_156799</name>
</gene>
<dbReference type="CDD" id="cd05304">
    <property type="entry name" value="Rubrum_tdh"/>
    <property type="match status" value="1"/>
</dbReference>
<reference evidence="19" key="2">
    <citation type="submission" date="2012-11" db="EMBL/GenBank/DDBJ databases">
        <authorList>
            <person name="Kuo A."/>
            <person name="Curtis B.A."/>
            <person name="Tanifuji G."/>
            <person name="Burki F."/>
            <person name="Gruber A."/>
            <person name="Irimia M."/>
            <person name="Maruyama S."/>
            <person name="Arias M.C."/>
            <person name="Ball S.G."/>
            <person name="Gile G.H."/>
            <person name="Hirakawa Y."/>
            <person name="Hopkins J.F."/>
            <person name="Rensing S.A."/>
            <person name="Schmutz J."/>
            <person name="Symeonidi A."/>
            <person name="Elias M."/>
            <person name="Eveleigh R.J."/>
            <person name="Herman E.K."/>
            <person name="Klute M.J."/>
            <person name="Nakayama T."/>
            <person name="Obornik M."/>
            <person name="Reyes-Prieto A."/>
            <person name="Armbrust E.V."/>
            <person name="Aves S.J."/>
            <person name="Beiko R.G."/>
            <person name="Coutinho P."/>
            <person name="Dacks J.B."/>
            <person name="Durnford D.G."/>
            <person name="Fast N.M."/>
            <person name="Green B.R."/>
            <person name="Grisdale C."/>
            <person name="Hempe F."/>
            <person name="Henrissat B."/>
            <person name="Hoppner M.P."/>
            <person name="Ishida K.-I."/>
            <person name="Kim E."/>
            <person name="Koreny L."/>
            <person name="Kroth P.G."/>
            <person name="Liu Y."/>
            <person name="Malik S.-B."/>
            <person name="Maier U.G."/>
            <person name="McRose D."/>
            <person name="Mock T."/>
            <person name="Neilson J.A."/>
            <person name="Onodera N.T."/>
            <person name="Poole A.M."/>
            <person name="Pritham E.J."/>
            <person name="Richards T.A."/>
            <person name="Rocap G."/>
            <person name="Roy S.W."/>
            <person name="Sarai C."/>
            <person name="Schaack S."/>
            <person name="Shirato S."/>
            <person name="Slamovits C.H."/>
            <person name="Spencer D.F."/>
            <person name="Suzuki S."/>
            <person name="Worden A.Z."/>
            <person name="Zauner S."/>
            <person name="Barry K."/>
            <person name="Bell C."/>
            <person name="Bharti A.K."/>
            <person name="Crow J.A."/>
            <person name="Grimwood J."/>
            <person name="Kramer R."/>
            <person name="Lindquist E."/>
            <person name="Lucas S."/>
            <person name="Salamov A."/>
            <person name="McFadden G.I."/>
            <person name="Lane C.E."/>
            <person name="Keeling P.J."/>
            <person name="Gray M.W."/>
            <person name="Grigoriev I.V."/>
            <person name="Archibald J.M."/>
        </authorList>
    </citation>
    <scope>NUCLEOTIDE SEQUENCE</scope>
    <source>
        <strain evidence="19">CCMP2712</strain>
    </source>
</reference>
<dbReference type="InterPro" id="IPR029035">
    <property type="entry name" value="DHS-like_NAD/FAD-binding_dom"/>
</dbReference>
<feature type="domain" description="Alanine dehydrogenase/pyridine nucleotide transhydrogenase N-terminal" evidence="16">
    <location>
        <begin position="18"/>
        <end position="152"/>
    </location>
</feature>
<keyword evidence="6" id="KW-0547">Nucleotide-binding</keyword>
<dbReference type="NCBIfam" id="NF006942">
    <property type="entry name" value="PRK09424.1"/>
    <property type="match status" value="1"/>
</dbReference>
<evidence type="ECO:0000256" key="6">
    <source>
        <dbReference type="ARBA" id="ARBA00022741"/>
    </source>
</evidence>
<feature type="transmembrane region" description="Helical" evidence="14">
    <location>
        <begin position="476"/>
        <end position="495"/>
    </location>
</feature>
<keyword evidence="4" id="KW-0997">Cell inner membrane</keyword>
<evidence type="ECO:0000256" key="13">
    <source>
        <dbReference type="SAM" id="MobiDB-lite"/>
    </source>
</evidence>
<evidence type="ECO:0000256" key="11">
    <source>
        <dbReference type="ARBA" id="ARBA00023136"/>
    </source>
</evidence>
<dbReference type="eggNOG" id="ENOG502QQ0A">
    <property type="taxonomic scope" value="Eukaryota"/>
</dbReference>
<dbReference type="Gene3D" id="3.40.50.720">
    <property type="entry name" value="NAD(P)-binding Rossmann-like Domain"/>
    <property type="match status" value="2"/>
</dbReference>
<evidence type="ECO:0000313" key="19">
    <source>
        <dbReference type="Proteomes" id="UP000011087"/>
    </source>
</evidence>
<dbReference type="AlphaFoldDB" id="L1K2Z3"/>
<dbReference type="EC" id="7.1.1.1" evidence="2"/>
<feature type="transmembrane region" description="Helical" evidence="14">
    <location>
        <begin position="798"/>
        <end position="818"/>
    </location>
</feature>
<dbReference type="GeneID" id="17311703"/>
<dbReference type="InterPro" id="IPR036291">
    <property type="entry name" value="NAD(P)-bd_dom_sf"/>
</dbReference>
<organism evidence="17">
    <name type="scientific">Guillardia theta (strain CCMP2712)</name>
    <name type="common">Cryptophyte</name>
    <dbReference type="NCBI Taxonomy" id="905079"/>
    <lineage>
        <taxon>Eukaryota</taxon>
        <taxon>Cryptophyceae</taxon>
        <taxon>Pyrenomonadales</taxon>
        <taxon>Geminigeraceae</taxon>
        <taxon>Guillardia</taxon>
    </lineage>
</organism>
<dbReference type="PaxDb" id="55529-EKX54738"/>
<dbReference type="InterPro" id="IPR034300">
    <property type="entry name" value="PNTB-like"/>
</dbReference>
<dbReference type="GO" id="GO:0006740">
    <property type="term" value="P:NADPH regeneration"/>
    <property type="evidence" value="ECO:0007669"/>
    <property type="project" value="TreeGrafter"/>
</dbReference>
<dbReference type="Gene3D" id="3.40.50.1220">
    <property type="entry name" value="TPP-binding domain"/>
    <property type="match status" value="1"/>
</dbReference>
<feature type="transmembrane region" description="Helical" evidence="14">
    <location>
        <begin position="614"/>
        <end position="633"/>
    </location>
</feature>
<evidence type="ECO:0000256" key="9">
    <source>
        <dbReference type="ARBA" id="ARBA00022989"/>
    </source>
</evidence>
<dbReference type="InterPro" id="IPR007698">
    <property type="entry name" value="AlaDH/PNT_NAD(H)-bd"/>
</dbReference>
<keyword evidence="9 14" id="KW-1133">Transmembrane helix</keyword>
<dbReference type="SMART" id="SM01003">
    <property type="entry name" value="AlaDh_PNT_N"/>
    <property type="match status" value="1"/>
</dbReference>
<feature type="compositionally biased region" description="Polar residues" evidence="13">
    <location>
        <begin position="391"/>
        <end position="402"/>
    </location>
</feature>
<dbReference type="PANTHER" id="PTHR10160:SF19">
    <property type="entry name" value="PROTON-TRANSLOCATING NAD(P)(+) TRANSHYDROGENASE"/>
    <property type="match status" value="1"/>
</dbReference>
<dbReference type="GO" id="GO:0008750">
    <property type="term" value="F:proton-translocating NAD(P)+ transhydrogenase activity"/>
    <property type="evidence" value="ECO:0007669"/>
    <property type="project" value="UniProtKB-EC"/>
</dbReference>
<dbReference type="InterPro" id="IPR007886">
    <property type="entry name" value="AlaDH/PNT_N"/>
</dbReference>
<evidence type="ECO:0000256" key="14">
    <source>
        <dbReference type="SAM" id="Phobius"/>
    </source>
</evidence>
<feature type="transmembrane region" description="Helical" evidence="14">
    <location>
        <begin position="645"/>
        <end position="668"/>
    </location>
</feature>
<dbReference type="GO" id="GO:0005743">
    <property type="term" value="C:mitochondrial inner membrane"/>
    <property type="evidence" value="ECO:0007669"/>
    <property type="project" value="TreeGrafter"/>
</dbReference>
<dbReference type="InterPro" id="IPR026255">
    <property type="entry name" value="NADP_transhyd_a"/>
</dbReference>
<dbReference type="InterPro" id="IPR008143">
    <property type="entry name" value="Ala_DH/PNT_CS2"/>
</dbReference>
<feature type="transmembrane region" description="Helical" evidence="14">
    <location>
        <begin position="501"/>
        <end position="520"/>
    </location>
</feature>
<evidence type="ECO:0000313" key="17">
    <source>
        <dbReference type="EMBL" id="EKX54738.1"/>
    </source>
</evidence>
<feature type="transmembrane region" description="Helical" evidence="14">
    <location>
        <begin position="724"/>
        <end position="742"/>
    </location>
</feature>
<evidence type="ECO:0000256" key="4">
    <source>
        <dbReference type="ARBA" id="ARBA00022519"/>
    </source>
</evidence>
<evidence type="ECO:0000259" key="15">
    <source>
        <dbReference type="SMART" id="SM01002"/>
    </source>
</evidence>
<dbReference type="Pfam" id="PF12769">
    <property type="entry name" value="PNTB_4TM"/>
    <property type="match status" value="1"/>
</dbReference>
<evidence type="ECO:0000256" key="5">
    <source>
        <dbReference type="ARBA" id="ARBA00022692"/>
    </source>
</evidence>
<evidence type="ECO:0000256" key="12">
    <source>
        <dbReference type="ARBA" id="ARBA00048202"/>
    </source>
</evidence>